<keyword evidence="1" id="KW-0175">Coiled coil</keyword>
<keyword evidence="4" id="KW-1185">Reference proteome</keyword>
<accession>E9SEV9</accession>
<evidence type="ECO:0000256" key="2">
    <source>
        <dbReference type="SAM" id="MobiDB-lite"/>
    </source>
</evidence>
<reference evidence="3 4" key="1">
    <citation type="submission" date="2011-02" db="EMBL/GenBank/DDBJ databases">
        <authorList>
            <person name="Nelson K.E."/>
            <person name="Sutton G."/>
            <person name="Torralba M."/>
            <person name="Durkin S."/>
            <person name="Harkins D."/>
            <person name="Montgomery R."/>
            <person name="Ziemer C."/>
            <person name="Klaassens E."/>
            <person name="Ocuiv P."/>
            <person name="Morrison M."/>
        </authorList>
    </citation>
    <scope>NUCLEOTIDE SEQUENCE [LARGE SCALE GENOMIC DNA]</scope>
    <source>
        <strain evidence="3 4">8</strain>
    </source>
</reference>
<protein>
    <submittedName>
        <fullName evidence="3">Conserved domain protein</fullName>
    </submittedName>
</protein>
<dbReference type="EMBL" id="ADKM02000107">
    <property type="protein sequence ID" value="EGC02172.1"/>
    <property type="molecule type" value="Genomic_DNA"/>
</dbReference>
<sequence>MKGCDFSMGIYTEKRDQLIEKIKGLEKRIASDTAKKKTLEDKLKEVSRLAMAEEYNCKPRELDEIITSEHSLLQKLRASGLSDDELLKLVSVGNAENEKSDTADLTADFGQQMSFTDKANPYED</sequence>
<proteinExistence type="predicted"/>
<dbReference type="Proteomes" id="UP000004259">
    <property type="component" value="Unassembled WGS sequence"/>
</dbReference>
<name>E9SEV9_RUMAL</name>
<organism evidence="3 4">
    <name type="scientific">Ruminococcus albus 8</name>
    <dbReference type="NCBI Taxonomy" id="246199"/>
    <lineage>
        <taxon>Bacteria</taxon>
        <taxon>Bacillati</taxon>
        <taxon>Bacillota</taxon>
        <taxon>Clostridia</taxon>
        <taxon>Eubacteriales</taxon>
        <taxon>Oscillospiraceae</taxon>
        <taxon>Ruminococcus</taxon>
    </lineage>
</organism>
<feature type="coiled-coil region" evidence="1">
    <location>
        <begin position="8"/>
        <end position="42"/>
    </location>
</feature>
<feature type="region of interest" description="Disordered" evidence="2">
    <location>
        <begin position="97"/>
        <end position="124"/>
    </location>
</feature>
<gene>
    <name evidence="3" type="ORF">CUS_4580</name>
</gene>
<evidence type="ECO:0000256" key="1">
    <source>
        <dbReference type="SAM" id="Coils"/>
    </source>
</evidence>
<comment type="caution">
    <text evidence="3">The sequence shown here is derived from an EMBL/GenBank/DDBJ whole genome shotgun (WGS) entry which is preliminary data.</text>
</comment>
<dbReference type="RefSeq" id="WP_002851422.1">
    <property type="nucleotide sequence ID" value="NZ_ADKM02000107.1"/>
</dbReference>
<evidence type="ECO:0000313" key="3">
    <source>
        <dbReference type="EMBL" id="EGC02172.1"/>
    </source>
</evidence>
<evidence type="ECO:0000313" key="4">
    <source>
        <dbReference type="Proteomes" id="UP000004259"/>
    </source>
</evidence>
<dbReference type="eggNOG" id="ENOG5030TWV">
    <property type="taxonomic scope" value="Bacteria"/>
</dbReference>
<dbReference type="AlphaFoldDB" id="E9SEV9"/>